<evidence type="ECO:0000313" key="1">
    <source>
        <dbReference type="EMBL" id="AGH62706.1"/>
    </source>
</evidence>
<dbReference type="RefSeq" id="YP_007518464.1">
    <property type="nucleotide sequence ID" value="NC_018850.2"/>
</dbReference>
<reference evidence="1 2" key="1">
    <citation type="journal article" date="2013" name="Genome Announc.">
        <title>Complete Genome Sequence of the Pseudomonas fluorescens Bacteriophage UFV-P2.</title>
        <authorList>
            <person name="Eller M.R."/>
            <person name="Salgado R.L."/>
            <person name="Vidigal P.M."/>
            <person name="Alves M.P."/>
            <person name="Dias R.S."/>
            <person name="de Oliveira L.L."/>
            <person name="da Silva C.C."/>
            <person name="de Carvalho A.F."/>
            <person name="De Paula S.O."/>
        </authorList>
    </citation>
    <scope>NUCLEOTIDE SEQUENCE [LARGE SCALE GENOMIC DNA]</scope>
</reference>
<protein>
    <submittedName>
        <fullName evidence="1">Uncharacterized protein</fullName>
    </submittedName>
</protein>
<name>M4T212_9CAUD</name>
<dbReference type="GeneID" id="13828888"/>
<sequence>MGNPVLKSVVTGVVVAETLEFSRGQMWADEKGQVLLCTDEQTMVVIADKLPGNIGTIYNFYDVGELYNEGYSLQTALSVTLTVS</sequence>
<proteinExistence type="predicted"/>
<organism evidence="1 2">
    <name type="scientific">Pseudomonas phage UFV-P2</name>
    <dbReference type="NCBI Taxonomy" id="1235661"/>
    <lineage>
        <taxon>Viruses</taxon>
        <taxon>Duplodnaviria</taxon>
        <taxon>Heunggongvirae</taxon>
        <taxon>Uroviricota</taxon>
        <taxon>Caudoviricetes</taxon>
        <taxon>Vicosavirus</taxon>
        <taxon>Vicosavirus UFVP2</taxon>
    </lineage>
</organism>
<dbReference type="KEGG" id="vg:13828888"/>
<dbReference type="EMBL" id="JX863101">
    <property type="protein sequence ID" value="AGH62706.1"/>
    <property type="molecule type" value="Genomic_DNA"/>
</dbReference>
<keyword evidence="2" id="KW-1185">Reference proteome</keyword>
<evidence type="ECO:0000313" key="2">
    <source>
        <dbReference type="Proteomes" id="UP000007008"/>
    </source>
</evidence>
<dbReference type="Proteomes" id="UP000007008">
    <property type="component" value="Segment"/>
</dbReference>
<accession>M4T212</accession>